<dbReference type="Proteomes" id="UP000004263">
    <property type="component" value="Unassembled WGS sequence"/>
</dbReference>
<dbReference type="Pfam" id="PF07719">
    <property type="entry name" value="TPR_2"/>
    <property type="match status" value="1"/>
</dbReference>
<dbReference type="SUPFAM" id="SSF48452">
    <property type="entry name" value="TPR-like"/>
    <property type="match status" value="1"/>
</dbReference>
<dbReference type="InterPro" id="IPR013105">
    <property type="entry name" value="TPR_2"/>
</dbReference>
<dbReference type="PROSITE" id="PS51257">
    <property type="entry name" value="PROKAR_LIPOPROTEIN"/>
    <property type="match status" value="1"/>
</dbReference>
<dbReference type="PROSITE" id="PS50293">
    <property type="entry name" value="TPR_REGION"/>
    <property type="match status" value="1"/>
</dbReference>
<feature type="signal peptide" evidence="4">
    <location>
        <begin position="1"/>
        <end position="19"/>
    </location>
</feature>
<dbReference type="HOGENOM" id="CLU_1281097_0_0_6"/>
<dbReference type="SMART" id="SM00028">
    <property type="entry name" value="TPR"/>
    <property type="match status" value="2"/>
</dbReference>
<dbReference type="EMBL" id="AAQH01000010">
    <property type="protein sequence ID" value="EAT12036.1"/>
    <property type="molecule type" value="Genomic_DNA"/>
</dbReference>
<reference evidence="5 6" key="1">
    <citation type="submission" date="2006-03" db="EMBL/GenBank/DDBJ databases">
        <authorList>
            <person name="Pinhassi J."/>
            <person name="Pedros-Alio C."/>
            <person name="Ferriera S."/>
            <person name="Johnson J."/>
            <person name="Kravitz S."/>
            <person name="Halpern A."/>
            <person name="Remington K."/>
            <person name="Beeson K."/>
            <person name="Tran B."/>
            <person name="Rogers Y.-H."/>
            <person name="Friedman R."/>
            <person name="Venter J.C."/>
        </authorList>
    </citation>
    <scope>NUCLEOTIDE SEQUENCE [LARGE SCALE GENOMIC DNA]</scope>
    <source>
        <strain evidence="5 6">RED65</strain>
    </source>
</reference>
<evidence type="ECO:0000256" key="4">
    <source>
        <dbReference type="SAM" id="SignalP"/>
    </source>
</evidence>
<name>Q1N1L4_9GAMM</name>
<dbReference type="RefSeq" id="WP_007018996.1">
    <property type="nucleotide sequence ID" value="NZ_CH724120.1"/>
</dbReference>
<dbReference type="OrthoDB" id="490760at2"/>
<evidence type="ECO:0000313" key="5">
    <source>
        <dbReference type="EMBL" id="EAT12036.1"/>
    </source>
</evidence>
<keyword evidence="4" id="KW-0732">Signal</keyword>
<dbReference type="AlphaFoldDB" id="Q1N1L4"/>
<gene>
    <name evidence="5" type="ORF">RED65_03320</name>
</gene>
<feature type="chain" id="PRO_5004194735" evidence="4">
    <location>
        <begin position="20"/>
        <end position="215"/>
    </location>
</feature>
<keyword evidence="2 3" id="KW-0802">TPR repeat</keyword>
<dbReference type="InterPro" id="IPR011990">
    <property type="entry name" value="TPR-like_helical_dom_sf"/>
</dbReference>
<feature type="repeat" description="TPR" evidence="3">
    <location>
        <begin position="171"/>
        <end position="204"/>
    </location>
</feature>
<dbReference type="Gene3D" id="1.25.40.10">
    <property type="entry name" value="Tetratricopeptide repeat domain"/>
    <property type="match status" value="1"/>
</dbReference>
<keyword evidence="6" id="KW-1185">Reference proteome</keyword>
<protein>
    <submittedName>
        <fullName evidence="5">Uncharacterized protein</fullName>
    </submittedName>
</protein>
<evidence type="ECO:0000256" key="2">
    <source>
        <dbReference type="ARBA" id="ARBA00022803"/>
    </source>
</evidence>
<keyword evidence="1" id="KW-0677">Repeat</keyword>
<evidence type="ECO:0000256" key="3">
    <source>
        <dbReference type="PROSITE-ProRule" id="PRU00339"/>
    </source>
</evidence>
<accession>Q1N1L4</accession>
<organism evidence="5 6">
    <name type="scientific">Bermanella marisrubri</name>
    <dbReference type="NCBI Taxonomy" id="207949"/>
    <lineage>
        <taxon>Bacteria</taxon>
        <taxon>Pseudomonadati</taxon>
        <taxon>Pseudomonadota</taxon>
        <taxon>Gammaproteobacteria</taxon>
        <taxon>Oceanospirillales</taxon>
        <taxon>Oceanospirillaceae</taxon>
        <taxon>Bermanella</taxon>
    </lineage>
</organism>
<evidence type="ECO:0000313" key="6">
    <source>
        <dbReference type="Proteomes" id="UP000004263"/>
    </source>
</evidence>
<dbReference type="PROSITE" id="PS50005">
    <property type="entry name" value="TPR"/>
    <property type="match status" value="1"/>
</dbReference>
<proteinExistence type="predicted"/>
<dbReference type="STRING" id="207949.RED65_03320"/>
<dbReference type="InterPro" id="IPR019734">
    <property type="entry name" value="TPR_rpt"/>
</dbReference>
<comment type="caution">
    <text evidence="5">The sequence shown here is derived from an EMBL/GenBank/DDBJ whole genome shotgun (WGS) entry which is preliminary data.</text>
</comment>
<sequence length="215" mass="23875">MRVLSILSIALIMSACSLRQFDMEQNPFKEQLPGTFQDTSEMTGTGASDLTSEEYAKANHGIVNIHRHGPGYDVMMMLNAGESDIVFSMDLPPGSDMTVPGVRRDTGTGKAKAKRPDTISEEEEFFNEKAVALFSDATKHMLSAQALFYRKSYWKALEETNKAMALVPSSAQAHALKGSIYYKMGRKTDARRSWEKALQLDPSLSDVKQSLRLVN</sequence>
<evidence type="ECO:0000256" key="1">
    <source>
        <dbReference type="ARBA" id="ARBA00022737"/>
    </source>
</evidence>